<protein>
    <submittedName>
        <fullName evidence="3">Uncharacterized protein</fullName>
    </submittedName>
</protein>
<feature type="compositionally biased region" description="Polar residues" evidence="2">
    <location>
        <begin position="631"/>
        <end position="646"/>
    </location>
</feature>
<dbReference type="EMBL" id="CAJNOC010003059">
    <property type="protein sequence ID" value="CAF0965796.1"/>
    <property type="molecule type" value="Genomic_DNA"/>
</dbReference>
<dbReference type="PANTHER" id="PTHR46579">
    <property type="entry name" value="F5/8 TYPE C DOMAIN-CONTAINING PROTEIN-RELATED"/>
    <property type="match status" value="1"/>
</dbReference>
<dbReference type="PANTHER" id="PTHR46579:SF1">
    <property type="entry name" value="F5_8 TYPE C DOMAIN-CONTAINING PROTEIN"/>
    <property type="match status" value="1"/>
</dbReference>
<dbReference type="OrthoDB" id="2288618at2759"/>
<name>A0A814E439_9BILA</name>
<feature type="compositionally biased region" description="Basic and acidic residues" evidence="2">
    <location>
        <begin position="938"/>
        <end position="961"/>
    </location>
</feature>
<evidence type="ECO:0000256" key="2">
    <source>
        <dbReference type="SAM" id="MobiDB-lite"/>
    </source>
</evidence>
<evidence type="ECO:0000256" key="1">
    <source>
        <dbReference type="SAM" id="Coils"/>
    </source>
</evidence>
<dbReference type="Proteomes" id="UP000663879">
    <property type="component" value="Unassembled WGS sequence"/>
</dbReference>
<dbReference type="AlphaFoldDB" id="A0A814E439"/>
<sequence length="969" mass="112864">MDYKLCIETQLRLIYSANNLESHKKKNKFGEFLEDFDDGEIYQKVLEEERENFFTFLLNTDGISLSEKSRLCVWPIFLTINDFQIESRFCLENVILAGLSVSFGKPDLNNLLSSINDGLLKLEIGLNMRKYGYQNYKFFLVAAVFDKPARAAVLNVVNSYGYFGCIKCLQKGTRLKKTPKSSIQTYPFIKKNPDGPKRDNLNYSNDLKIAVETREKCNGIKGKCALNGLKYFNPILNTNIDGMHSLFLGVIKTLFSYWFDSNTDKKYSLKEKMEIIDDNMRKIKPPSFVKTAPRSIFDWKLWRAYEFMSFILHYSLIIFNRIMKIEYLNNLIIFVVCIESLYDRKVSKSNLEKIKILMNDFVSQLTDLYDPFILKSGFHELLHLSECTFHFGPLNSTNCYQFEELNRKITRLIKGQNLVGEEFIKLFSVWQSLSSTKTESDQYNNSPYVEFLEKNSGLKSSNHKKNFKNSQILINNKSFNIYNSNISDIFRETINLDFQRFECVPNVYLNNTLFTDNTYETRFCDSSIFEPDRDLYGKILNIIVVKNEVYFYCQQIIFLHNPFFCPKYPDLKSMFNKRNVLKVNVQNNKNKEKEFINCSNSNQNINSKVVDREQKSKTINNEISKEKKNQIDNASSHNSNSNITEGCSSSINDNMLCLRPKITSSRISIEKINISKNTECKLSQTNQLNEKAKINEKKNLKQSGKNNDNYVLIQWLTDKMYDIVDINRIRNESKNKIQEGLTYDIKYGSGYLKAIVKLKGDKNECEEQLKILSDEDLTSNQSIDDSGDYLDKKIKHLESKLGEMEKALKDEIIQKQKLEVELIKAQEINCLKNTYAWLTVLKLLQNVLERLSVLERLLYIYACFEYIKSKNDDFKFDSIRKLISQLSCEARRDLKKLNFSIEAVKNDKNKIIDYCVYDINGELVESYEKEGSISSKSDNNKDCSKKDDDFSNESFGEKENEVDLETDTE</sequence>
<organism evidence="3 4">
    <name type="scientific">Brachionus calyciflorus</name>
    <dbReference type="NCBI Taxonomy" id="104777"/>
    <lineage>
        <taxon>Eukaryota</taxon>
        <taxon>Metazoa</taxon>
        <taxon>Spiralia</taxon>
        <taxon>Gnathifera</taxon>
        <taxon>Rotifera</taxon>
        <taxon>Eurotatoria</taxon>
        <taxon>Monogononta</taxon>
        <taxon>Pseudotrocha</taxon>
        <taxon>Ploima</taxon>
        <taxon>Brachionidae</taxon>
        <taxon>Brachionus</taxon>
    </lineage>
</organism>
<evidence type="ECO:0000313" key="3">
    <source>
        <dbReference type="EMBL" id="CAF0965796.1"/>
    </source>
</evidence>
<accession>A0A814E439</accession>
<comment type="caution">
    <text evidence="3">The sequence shown here is derived from an EMBL/GenBank/DDBJ whole genome shotgun (WGS) entry which is preliminary data.</text>
</comment>
<proteinExistence type="predicted"/>
<keyword evidence="4" id="KW-1185">Reference proteome</keyword>
<keyword evidence="1" id="KW-0175">Coiled coil</keyword>
<feature type="region of interest" description="Disordered" evidence="2">
    <location>
        <begin position="623"/>
        <end position="646"/>
    </location>
</feature>
<gene>
    <name evidence="3" type="ORF">OXX778_LOCUS14658</name>
</gene>
<evidence type="ECO:0000313" key="4">
    <source>
        <dbReference type="Proteomes" id="UP000663879"/>
    </source>
</evidence>
<reference evidence="3" key="1">
    <citation type="submission" date="2021-02" db="EMBL/GenBank/DDBJ databases">
        <authorList>
            <person name="Nowell W R."/>
        </authorList>
    </citation>
    <scope>NUCLEOTIDE SEQUENCE</scope>
    <source>
        <strain evidence="3">Ploen Becks lab</strain>
    </source>
</reference>
<feature type="region of interest" description="Disordered" evidence="2">
    <location>
        <begin position="929"/>
        <end position="969"/>
    </location>
</feature>
<feature type="coiled-coil region" evidence="1">
    <location>
        <begin position="755"/>
        <end position="828"/>
    </location>
</feature>